<proteinExistence type="predicted"/>
<sequence length="51" mass="5754">EFRASNNQAEYEALIASIRLAVEMRVKELRAKSDSQLVTSQVVGEFQTKDP</sequence>
<dbReference type="GO" id="GO:0004523">
    <property type="term" value="F:RNA-DNA hybrid ribonuclease activity"/>
    <property type="evidence" value="ECO:0007669"/>
    <property type="project" value="InterPro"/>
</dbReference>
<evidence type="ECO:0000259" key="1">
    <source>
        <dbReference type="Pfam" id="PF13456"/>
    </source>
</evidence>
<comment type="caution">
    <text evidence="2">The sequence shown here is derived from an EMBL/GenBank/DDBJ whole genome shotgun (WGS) entry which is preliminary data.</text>
</comment>
<dbReference type="PANTHER" id="PTHR48475:SF2">
    <property type="entry name" value="RIBONUCLEASE H"/>
    <property type="match status" value="1"/>
</dbReference>
<evidence type="ECO:0000313" key="2">
    <source>
        <dbReference type="EMBL" id="MCI71796.1"/>
    </source>
</evidence>
<keyword evidence="3" id="KW-1185">Reference proteome</keyword>
<dbReference type="Proteomes" id="UP000265520">
    <property type="component" value="Unassembled WGS sequence"/>
</dbReference>
<dbReference type="Gene3D" id="3.30.420.10">
    <property type="entry name" value="Ribonuclease H-like superfamily/Ribonuclease H"/>
    <property type="match status" value="1"/>
</dbReference>
<organism evidence="2 3">
    <name type="scientific">Trifolium medium</name>
    <dbReference type="NCBI Taxonomy" id="97028"/>
    <lineage>
        <taxon>Eukaryota</taxon>
        <taxon>Viridiplantae</taxon>
        <taxon>Streptophyta</taxon>
        <taxon>Embryophyta</taxon>
        <taxon>Tracheophyta</taxon>
        <taxon>Spermatophyta</taxon>
        <taxon>Magnoliopsida</taxon>
        <taxon>eudicotyledons</taxon>
        <taxon>Gunneridae</taxon>
        <taxon>Pentapetalae</taxon>
        <taxon>rosids</taxon>
        <taxon>fabids</taxon>
        <taxon>Fabales</taxon>
        <taxon>Fabaceae</taxon>
        <taxon>Papilionoideae</taxon>
        <taxon>50 kb inversion clade</taxon>
        <taxon>NPAAA clade</taxon>
        <taxon>Hologalegina</taxon>
        <taxon>IRL clade</taxon>
        <taxon>Trifolieae</taxon>
        <taxon>Trifolium</taxon>
    </lineage>
</organism>
<dbReference type="Pfam" id="PF13456">
    <property type="entry name" value="RVT_3"/>
    <property type="match status" value="1"/>
</dbReference>
<protein>
    <submittedName>
        <fullName evidence="2">Gag-pol polyprotein</fullName>
    </submittedName>
</protein>
<dbReference type="InterPro" id="IPR002156">
    <property type="entry name" value="RNaseH_domain"/>
</dbReference>
<feature type="domain" description="RNase H type-1" evidence="1">
    <location>
        <begin position="4"/>
        <end position="48"/>
    </location>
</feature>
<dbReference type="PANTHER" id="PTHR48475">
    <property type="entry name" value="RIBONUCLEASE H"/>
    <property type="match status" value="1"/>
</dbReference>
<dbReference type="EMBL" id="LXQA010804137">
    <property type="protein sequence ID" value="MCI71796.1"/>
    <property type="molecule type" value="Genomic_DNA"/>
</dbReference>
<dbReference type="AlphaFoldDB" id="A0A392UH83"/>
<name>A0A392UH83_9FABA</name>
<dbReference type="SUPFAM" id="SSF53098">
    <property type="entry name" value="Ribonuclease H-like"/>
    <property type="match status" value="1"/>
</dbReference>
<dbReference type="GO" id="GO:0003676">
    <property type="term" value="F:nucleic acid binding"/>
    <property type="evidence" value="ECO:0007669"/>
    <property type="project" value="InterPro"/>
</dbReference>
<feature type="non-terminal residue" evidence="2">
    <location>
        <position position="1"/>
    </location>
</feature>
<dbReference type="InterPro" id="IPR012337">
    <property type="entry name" value="RNaseH-like_sf"/>
</dbReference>
<accession>A0A392UH83</accession>
<evidence type="ECO:0000313" key="3">
    <source>
        <dbReference type="Proteomes" id="UP000265520"/>
    </source>
</evidence>
<reference evidence="2 3" key="1">
    <citation type="journal article" date="2018" name="Front. Plant Sci.">
        <title>Red Clover (Trifolium pratense) and Zigzag Clover (T. medium) - A Picture of Genomic Similarities and Differences.</title>
        <authorList>
            <person name="Dluhosova J."/>
            <person name="Istvanek J."/>
            <person name="Nedelnik J."/>
            <person name="Repkova J."/>
        </authorList>
    </citation>
    <scope>NUCLEOTIDE SEQUENCE [LARGE SCALE GENOMIC DNA]</scope>
    <source>
        <strain evidence="3">cv. 10/8</strain>
        <tissue evidence="2">Leaf</tissue>
    </source>
</reference>
<dbReference type="InterPro" id="IPR036397">
    <property type="entry name" value="RNaseH_sf"/>
</dbReference>